<dbReference type="Proteomes" id="UP000251431">
    <property type="component" value="Unassembled WGS sequence"/>
</dbReference>
<sequence>MMKSVFVHLHDAGDVNWDNRYFDFDRIPVEGEYLSTDVDWYKIELVVHTPLSMEMSAEIFAVKVDFNEEMKRKLNT</sequence>
<evidence type="ECO:0000313" key="1">
    <source>
        <dbReference type="EMBL" id="SPU38214.1"/>
    </source>
</evidence>
<gene>
    <name evidence="1" type="ORF">NCTC7582_04168</name>
</gene>
<proteinExistence type="predicted"/>
<evidence type="ECO:0000313" key="2">
    <source>
        <dbReference type="Proteomes" id="UP000251431"/>
    </source>
</evidence>
<accession>A0A2X1AIW5</accession>
<dbReference type="EMBL" id="UAQE01000004">
    <property type="protein sequence ID" value="SPU38214.1"/>
    <property type="molecule type" value="Genomic_DNA"/>
</dbReference>
<reference evidence="1 2" key="1">
    <citation type="submission" date="2018-06" db="EMBL/GenBank/DDBJ databases">
        <authorList>
            <consortium name="Pathogen Informatics"/>
            <person name="Doyle S."/>
        </authorList>
    </citation>
    <scope>NUCLEOTIDE SEQUENCE [LARGE SCALE GENOMIC DNA]</scope>
    <source>
        <strain evidence="1 2">NCTC7582</strain>
    </source>
</reference>
<protein>
    <submittedName>
        <fullName evidence="1">Uncharacterized protein</fullName>
    </submittedName>
</protein>
<organism evidence="1 2">
    <name type="scientific">Lysinibacillus capsici</name>
    <dbReference type="NCBI Taxonomy" id="2115968"/>
    <lineage>
        <taxon>Bacteria</taxon>
        <taxon>Bacillati</taxon>
        <taxon>Bacillota</taxon>
        <taxon>Bacilli</taxon>
        <taxon>Bacillales</taxon>
        <taxon>Bacillaceae</taxon>
        <taxon>Lysinibacillus</taxon>
    </lineage>
</organism>
<name>A0A2X1AIW5_9BACI</name>
<dbReference type="AlphaFoldDB" id="A0A2X1AIW5"/>